<organism evidence="2 3">
    <name type="scientific">Xanthomonas graminis pv. arrhenatheri LMG 727</name>
    <dbReference type="NCBI Taxonomy" id="1195923"/>
    <lineage>
        <taxon>Bacteria</taxon>
        <taxon>Pseudomonadati</taxon>
        <taxon>Pseudomonadota</taxon>
        <taxon>Gammaproteobacteria</taxon>
        <taxon>Lysobacterales</taxon>
        <taxon>Lysobacteraceae</taxon>
        <taxon>Xanthomonas</taxon>
        <taxon>Xanthomonas translucens group</taxon>
        <taxon>Xanthomonas graminis</taxon>
    </lineage>
</organism>
<proteinExistence type="predicted"/>
<protein>
    <recommendedName>
        <fullName evidence="4">DUF456 domain-containing protein</fullName>
    </recommendedName>
</protein>
<name>A0A0K2ZJR1_9XANT</name>
<keyword evidence="1" id="KW-0472">Membrane</keyword>
<evidence type="ECO:0000313" key="2">
    <source>
        <dbReference type="EMBL" id="CTP83610.1"/>
    </source>
</evidence>
<keyword evidence="1" id="KW-1133">Transmembrane helix</keyword>
<keyword evidence="3" id="KW-1185">Reference proteome</keyword>
<evidence type="ECO:0000313" key="3">
    <source>
        <dbReference type="Proteomes" id="UP000046187"/>
    </source>
</evidence>
<evidence type="ECO:0008006" key="4">
    <source>
        <dbReference type="Google" id="ProtNLM"/>
    </source>
</evidence>
<dbReference type="Proteomes" id="UP000046187">
    <property type="component" value="Unassembled WGS sequence"/>
</dbReference>
<feature type="transmembrane region" description="Helical" evidence="1">
    <location>
        <begin position="50"/>
        <end position="74"/>
    </location>
</feature>
<dbReference type="PANTHER" id="PTHR39165">
    <property type="entry name" value="IG HYPOTHETICAL 17883"/>
    <property type="match status" value="1"/>
</dbReference>
<feature type="transmembrane region" description="Helical" evidence="1">
    <location>
        <begin position="86"/>
        <end position="114"/>
    </location>
</feature>
<evidence type="ECO:0000256" key="1">
    <source>
        <dbReference type="SAM" id="Phobius"/>
    </source>
</evidence>
<keyword evidence="1" id="KW-0812">Transmembrane</keyword>
<dbReference type="AlphaFoldDB" id="A0A0K2ZJR1"/>
<dbReference type="PANTHER" id="PTHR39165:SF1">
    <property type="entry name" value="DUF456 DOMAIN-CONTAINING PROTEIN"/>
    <property type="match status" value="1"/>
</dbReference>
<gene>
    <name evidence="2" type="ORF">XTALMG727_0683</name>
</gene>
<dbReference type="Pfam" id="PF04306">
    <property type="entry name" value="DUF456"/>
    <property type="match status" value="1"/>
</dbReference>
<reference evidence="3" key="1">
    <citation type="submission" date="2015-07" db="EMBL/GenBank/DDBJ databases">
        <authorList>
            <person name="Wibberg D."/>
        </authorList>
    </citation>
    <scope>NUCLEOTIDE SEQUENCE [LARGE SCALE GENOMIC DNA]</scope>
</reference>
<dbReference type="EMBL" id="CXOI01000012">
    <property type="protein sequence ID" value="CTP83610.1"/>
    <property type="molecule type" value="Genomic_DNA"/>
</dbReference>
<feature type="transmembrane region" description="Helical" evidence="1">
    <location>
        <begin position="134"/>
        <end position="160"/>
    </location>
</feature>
<dbReference type="InterPro" id="IPR007403">
    <property type="entry name" value="DUF456"/>
</dbReference>
<accession>A0A0K2ZJR1</accession>
<sequence length="161" mass="16878">MDPTFIYYMVAGLLVLLGLAGVVLPALPGMPLLFAGLLLAAWADGFQRVGWVMLTLLGVLTLLSFLVDFLATVFGAKRVGASRKALWGSLLGSVAGLFFMPIGLFVGPFVGALAGEYWHGRQLQQATKVGLGTWLGIVLGTAAKLALALAMVGLFAAAWLL</sequence>